<keyword evidence="2" id="KW-1185">Reference proteome</keyword>
<dbReference type="Proteomes" id="UP001064971">
    <property type="component" value="Chromosome"/>
</dbReference>
<name>A0ABM8AB17_9DEIO</name>
<accession>A0ABM8AB17</accession>
<dbReference type="EMBL" id="AP026560">
    <property type="protein sequence ID" value="BDP40957.1"/>
    <property type="molecule type" value="Genomic_DNA"/>
</dbReference>
<reference evidence="1" key="1">
    <citation type="submission" date="2022-07" db="EMBL/GenBank/DDBJ databases">
        <title>Complete Genome Sequence of the Radioresistant Bacterium Deinococcus aetherius ST0316, Isolated from the Air Dust collected in Lower Stratosphere above Japan.</title>
        <authorList>
            <person name="Satoh K."/>
            <person name="Hagiwara K."/>
            <person name="Katsumata K."/>
            <person name="Kubo A."/>
            <person name="Yokobori S."/>
            <person name="Yamagishi A."/>
            <person name="Oono Y."/>
            <person name="Narumi I."/>
        </authorList>
    </citation>
    <scope>NUCLEOTIDE SEQUENCE</scope>
    <source>
        <strain evidence="1">ST0316</strain>
    </source>
</reference>
<organism evidence="1 2">
    <name type="scientific">Deinococcus aetherius</name>
    <dbReference type="NCBI Taxonomy" id="200252"/>
    <lineage>
        <taxon>Bacteria</taxon>
        <taxon>Thermotogati</taxon>
        <taxon>Deinococcota</taxon>
        <taxon>Deinococci</taxon>
        <taxon>Deinococcales</taxon>
        <taxon>Deinococcaceae</taxon>
        <taxon>Deinococcus</taxon>
    </lineage>
</organism>
<protein>
    <recommendedName>
        <fullName evidence="3">Lipoprotein</fullName>
    </recommendedName>
</protein>
<dbReference type="RefSeq" id="WP_264776756.1">
    <property type="nucleotide sequence ID" value="NZ_AP026560.1"/>
</dbReference>
<evidence type="ECO:0000313" key="2">
    <source>
        <dbReference type="Proteomes" id="UP001064971"/>
    </source>
</evidence>
<proteinExistence type="predicted"/>
<dbReference type="PROSITE" id="PS51257">
    <property type="entry name" value="PROKAR_LIPOPROTEIN"/>
    <property type="match status" value="1"/>
</dbReference>
<evidence type="ECO:0008006" key="3">
    <source>
        <dbReference type="Google" id="ProtNLM"/>
    </source>
</evidence>
<sequence>MKFARPVPALLALTALLGVGLVGCRSDARGGTAEDLTAQVLFTVNGTYDARADRRERVGNGLRRITWTSRPPLPARAVVVRFDGNVRSLSWDLEVEGPDFSARSLAGEGAATVSTPQGEGLRPRGGRLAEVLILRTPEGLRLVTRGFVIREEPALLPAFRGQ</sequence>
<evidence type="ECO:0000313" key="1">
    <source>
        <dbReference type="EMBL" id="BDP40957.1"/>
    </source>
</evidence>
<gene>
    <name evidence="1" type="ORF">DAETH_09260</name>
</gene>